<dbReference type="Proteomes" id="UP000306324">
    <property type="component" value="Unassembled WGS sequence"/>
</dbReference>
<comment type="caution">
    <text evidence="2">The sequence shown here is derived from an EMBL/GenBank/DDBJ whole genome shotgun (WGS) entry which is preliminary data.</text>
</comment>
<evidence type="ECO:0000313" key="2">
    <source>
        <dbReference type="EMBL" id="TMQ78535.1"/>
    </source>
</evidence>
<evidence type="ECO:0000256" key="1">
    <source>
        <dbReference type="SAM" id="MobiDB-lite"/>
    </source>
</evidence>
<name>A0A5S4ESY0_9PROT</name>
<protein>
    <submittedName>
        <fullName evidence="2">Uncharacterized protein</fullName>
    </submittedName>
</protein>
<organism evidence="2 3">
    <name type="scientific">Candidatus Accumulibacter phosphatis</name>
    <dbReference type="NCBI Taxonomy" id="327160"/>
    <lineage>
        <taxon>Bacteria</taxon>
        <taxon>Pseudomonadati</taxon>
        <taxon>Pseudomonadota</taxon>
        <taxon>Betaproteobacteria</taxon>
        <taxon>Candidatus Accumulibacter</taxon>
    </lineage>
</organism>
<accession>A0A5S4ESY0</accession>
<evidence type="ECO:0000313" key="3">
    <source>
        <dbReference type="Proteomes" id="UP000306324"/>
    </source>
</evidence>
<feature type="compositionally biased region" description="Low complexity" evidence="1">
    <location>
        <begin position="92"/>
        <end position="104"/>
    </location>
</feature>
<feature type="compositionally biased region" description="Low complexity" evidence="1">
    <location>
        <begin position="137"/>
        <end position="149"/>
    </location>
</feature>
<dbReference type="RefSeq" id="WP_034943938.1">
    <property type="nucleotide sequence ID" value="NZ_SWAD01000006.1"/>
</dbReference>
<feature type="region of interest" description="Disordered" evidence="1">
    <location>
        <begin position="85"/>
        <end position="149"/>
    </location>
</feature>
<keyword evidence="3" id="KW-1185">Reference proteome</keyword>
<gene>
    <name evidence="2" type="ORF">ACCUM_1507</name>
</gene>
<proteinExistence type="predicted"/>
<dbReference type="AlphaFoldDB" id="A0A5S4ESY0"/>
<reference evidence="2 3" key="1">
    <citation type="submission" date="2019-04" db="EMBL/GenBank/DDBJ databases">
        <title>A novel phosphate-accumulating bacterium identified in bioreactor for phosphate removal from wastewater.</title>
        <authorList>
            <person name="Kotlyarov R.Y."/>
            <person name="Beletsky A.V."/>
            <person name="Kallistova A.Y."/>
            <person name="Dorofeev A.G."/>
            <person name="Nikolaev Y.Y."/>
            <person name="Pimenov N.V."/>
            <person name="Ravin N.V."/>
            <person name="Mardanov A.V."/>
        </authorList>
    </citation>
    <scope>NUCLEOTIDE SEQUENCE [LARGE SCALE GENOMIC DNA]</scope>
    <source>
        <strain evidence="2 3">Bin19</strain>
    </source>
</reference>
<sequence length="149" mass="16005">MQSGLAEVLAGLAVADALPAAPPTGWEETFVLADALAADSEGFVRALLAHNVPLAGRCAAQPEVSISPALRAMLQQTLFERSRDASADLRARSANRASNGAKARTATTCCRWSRFRPERTRSAATRESTPTRRPRTRSQSASSRSHAFR</sequence>
<dbReference type="EMBL" id="SWAD01000006">
    <property type="protein sequence ID" value="TMQ78535.1"/>
    <property type="molecule type" value="Genomic_DNA"/>
</dbReference>